<dbReference type="GO" id="GO:0009451">
    <property type="term" value="P:RNA modification"/>
    <property type="evidence" value="ECO:0007669"/>
    <property type="project" value="InterPro"/>
</dbReference>
<dbReference type="GO" id="GO:0099402">
    <property type="term" value="P:plant organ development"/>
    <property type="evidence" value="ECO:0007669"/>
    <property type="project" value="UniProtKB-ARBA"/>
</dbReference>
<dbReference type="InterPro" id="IPR032867">
    <property type="entry name" value="DYW_dom"/>
</dbReference>
<dbReference type="FunFam" id="1.25.40.10:FF:000158">
    <property type="entry name" value="pentatricopeptide repeat-containing protein At2g33680"/>
    <property type="match status" value="1"/>
</dbReference>
<dbReference type="STRING" id="106549.A0A540K4C0"/>
<proteinExistence type="inferred from homology"/>
<dbReference type="Pfam" id="PF20431">
    <property type="entry name" value="E_motif"/>
    <property type="match status" value="1"/>
</dbReference>
<accession>A0A540K4C0</accession>
<dbReference type="Pfam" id="PF01535">
    <property type="entry name" value="PPR"/>
    <property type="match status" value="1"/>
</dbReference>
<dbReference type="PANTHER" id="PTHR47926">
    <property type="entry name" value="PENTATRICOPEPTIDE REPEAT-CONTAINING PROTEIN"/>
    <property type="match status" value="1"/>
</dbReference>
<dbReference type="InterPro" id="IPR046848">
    <property type="entry name" value="E_motif"/>
</dbReference>
<dbReference type="Pfam" id="PF20430">
    <property type="entry name" value="Eplus_motif"/>
    <property type="match status" value="1"/>
</dbReference>
<dbReference type="InterPro" id="IPR002885">
    <property type="entry name" value="PPR_rpt"/>
</dbReference>
<evidence type="ECO:0000313" key="4">
    <source>
        <dbReference type="EMBL" id="TQD69079.1"/>
    </source>
</evidence>
<keyword evidence="5" id="KW-1185">Reference proteome</keyword>
<dbReference type="GO" id="GO:0003723">
    <property type="term" value="F:RNA binding"/>
    <property type="evidence" value="ECO:0007669"/>
    <property type="project" value="InterPro"/>
</dbReference>
<dbReference type="AlphaFoldDB" id="A0A540K4C0"/>
<name>A0A540K4C0_MALBA</name>
<feature type="domain" description="DYW" evidence="3">
    <location>
        <begin position="191"/>
        <end position="261"/>
    </location>
</feature>
<comment type="caution">
    <text evidence="4">The sequence shown here is derived from an EMBL/GenBank/DDBJ whole genome shotgun (WGS) entry which is preliminary data.</text>
</comment>
<dbReference type="EMBL" id="VIEB01005143">
    <property type="protein sequence ID" value="TQD69079.1"/>
    <property type="molecule type" value="Genomic_DNA"/>
</dbReference>
<keyword evidence="2" id="KW-0677">Repeat</keyword>
<dbReference type="Proteomes" id="UP000315295">
    <property type="component" value="Unassembled WGS sequence"/>
</dbReference>
<sequence length="261" mass="29801">MVEEGRKFFDMMVKDYRIEPRLEHYGCLVDLLARAGFIDEALNLVTTMPFKPDTVIWRSLLDACSKHHEASIELSQEMARQILESSEGDASSGVYVLLSRIYASASRWNDVGSIRKLMEEEGITKEPGCSLIEIDGITHEFFAGDTSHPRSREIFRVLDTINEKLEAVGYAPECSQGDLIDEKRWQSVGVGLHSERIAIAFGLLNLKPGVPIRIFKNLRICNDCHKVTKLISELFDVEIIMRDRARFHHFRDGVCSCMDYW</sequence>
<dbReference type="PANTHER" id="PTHR47926:SF508">
    <property type="entry name" value="PENTATRICOPEPTIDE REPEAT-CONTAINING PROTEIN"/>
    <property type="match status" value="1"/>
</dbReference>
<comment type="similarity">
    <text evidence="1">Belongs to the PPR family. PCMP-H subfamily.</text>
</comment>
<gene>
    <name evidence="4" type="ORF">C1H46_045388</name>
</gene>
<protein>
    <recommendedName>
        <fullName evidence="3">DYW domain-containing protein</fullName>
    </recommendedName>
</protein>
<organism evidence="4 5">
    <name type="scientific">Malus baccata</name>
    <name type="common">Siberian crab apple</name>
    <name type="synonym">Pyrus baccata</name>
    <dbReference type="NCBI Taxonomy" id="106549"/>
    <lineage>
        <taxon>Eukaryota</taxon>
        <taxon>Viridiplantae</taxon>
        <taxon>Streptophyta</taxon>
        <taxon>Embryophyta</taxon>
        <taxon>Tracheophyta</taxon>
        <taxon>Spermatophyta</taxon>
        <taxon>Magnoliopsida</taxon>
        <taxon>eudicotyledons</taxon>
        <taxon>Gunneridae</taxon>
        <taxon>Pentapetalae</taxon>
        <taxon>rosids</taxon>
        <taxon>fabids</taxon>
        <taxon>Rosales</taxon>
        <taxon>Rosaceae</taxon>
        <taxon>Amygdaloideae</taxon>
        <taxon>Maleae</taxon>
        <taxon>Malus</taxon>
    </lineage>
</organism>
<evidence type="ECO:0000256" key="1">
    <source>
        <dbReference type="ARBA" id="ARBA00006643"/>
    </source>
</evidence>
<dbReference type="Pfam" id="PF14432">
    <property type="entry name" value="DYW_deaminase"/>
    <property type="match status" value="1"/>
</dbReference>
<dbReference type="InterPro" id="IPR046849">
    <property type="entry name" value="E2_motif"/>
</dbReference>
<evidence type="ECO:0000313" key="5">
    <source>
        <dbReference type="Proteomes" id="UP000315295"/>
    </source>
</evidence>
<dbReference type="GO" id="GO:0008270">
    <property type="term" value="F:zinc ion binding"/>
    <property type="evidence" value="ECO:0007669"/>
    <property type="project" value="InterPro"/>
</dbReference>
<evidence type="ECO:0000259" key="3">
    <source>
        <dbReference type="Pfam" id="PF14432"/>
    </source>
</evidence>
<dbReference type="Gene3D" id="1.25.40.10">
    <property type="entry name" value="Tetratricopeptide repeat domain"/>
    <property type="match status" value="1"/>
</dbReference>
<dbReference type="InterPro" id="IPR046960">
    <property type="entry name" value="PPR_At4g14850-like_plant"/>
</dbReference>
<dbReference type="InterPro" id="IPR011990">
    <property type="entry name" value="TPR-like_helical_dom_sf"/>
</dbReference>
<reference evidence="4 5" key="1">
    <citation type="journal article" date="2019" name="G3 (Bethesda)">
        <title>Sequencing of a Wild Apple (Malus baccata) Genome Unravels the Differences Between Cultivated and Wild Apple Species Regarding Disease Resistance and Cold Tolerance.</title>
        <authorList>
            <person name="Chen X."/>
        </authorList>
    </citation>
    <scope>NUCLEOTIDE SEQUENCE [LARGE SCALE GENOMIC DNA]</scope>
    <source>
        <strain evidence="5">cv. Shandingzi</strain>
        <tissue evidence="4">Leaves</tissue>
    </source>
</reference>
<evidence type="ECO:0000256" key="2">
    <source>
        <dbReference type="ARBA" id="ARBA00022737"/>
    </source>
</evidence>